<evidence type="ECO:0000313" key="2">
    <source>
        <dbReference type="Proteomes" id="UP000077734"/>
    </source>
</evidence>
<dbReference type="EMBL" id="LUUL01000111">
    <property type="protein sequence ID" value="OAI22948.1"/>
    <property type="molecule type" value="Genomic_DNA"/>
</dbReference>
<protein>
    <submittedName>
        <fullName evidence="1">Uncharacterized protein</fullName>
    </submittedName>
</protein>
<evidence type="ECO:0000313" key="1">
    <source>
        <dbReference type="EMBL" id="OAI22948.1"/>
    </source>
</evidence>
<dbReference type="Proteomes" id="UP000077734">
    <property type="component" value="Unassembled WGS sequence"/>
</dbReference>
<dbReference type="KEGG" id="mko:MKLM6_3971"/>
<dbReference type="PROSITE" id="PS51833">
    <property type="entry name" value="HDOD"/>
    <property type="match status" value="1"/>
</dbReference>
<keyword evidence="2" id="KW-1185">Reference proteome</keyword>
<proteinExistence type="predicted"/>
<dbReference type="AlphaFoldDB" id="A0A291IPL5"/>
<dbReference type="PANTHER" id="PTHR33525:SF6">
    <property type="entry name" value="HDOD DOMAIN-CONTAINING PROTEIN"/>
    <property type="match status" value="1"/>
</dbReference>
<gene>
    <name evidence="1" type="ORF">A1356_18450</name>
</gene>
<dbReference type="InterPro" id="IPR052340">
    <property type="entry name" value="RNase_Y/CdgJ"/>
</dbReference>
<dbReference type="SUPFAM" id="SSF109604">
    <property type="entry name" value="HD-domain/PDEase-like"/>
    <property type="match status" value="1"/>
</dbReference>
<dbReference type="Gene3D" id="1.10.3210.10">
    <property type="entry name" value="Hypothetical protein af1432"/>
    <property type="match status" value="1"/>
</dbReference>
<name>A0A291IPL5_9GAMM</name>
<reference evidence="1 2" key="1">
    <citation type="submission" date="2016-03" db="EMBL/GenBank/DDBJ databases">
        <authorList>
            <person name="Heylen K."/>
            <person name="De Vos P."/>
            <person name="Vekeman B."/>
        </authorList>
    </citation>
    <scope>NUCLEOTIDE SEQUENCE [LARGE SCALE GENOMIC DNA]</scope>
    <source>
        <strain evidence="1 2">R-49807</strain>
    </source>
</reference>
<accession>A0A291IPL5</accession>
<comment type="caution">
    <text evidence="1">The sequence shown here is derived from an EMBL/GenBank/DDBJ whole genome shotgun (WGS) entry which is preliminary data.</text>
</comment>
<dbReference type="PANTHER" id="PTHR33525">
    <property type="match status" value="1"/>
</dbReference>
<organism evidence="1 2">
    <name type="scientific">Methylomonas koyamae</name>
    <dbReference type="NCBI Taxonomy" id="702114"/>
    <lineage>
        <taxon>Bacteria</taxon>
        <taxon>Pseudomonadati</taxon>
        <taxon>Pseudomonadota</taxon>
        <taxon>Gammaproteobacteria</taxon>
        <taxon>Methylococcales</taxon>
        <taxon>Methylococcaceae</taxon>
        <taxon>Methylomonas</taxon>
    </lineage>
</organism>
<dbReference type="RefSeq" id="WP_064029248.1">
    <property type="nucleotide sequence ID" value="NZ_CP023669.1"/>
</dbReference>
<sequence length="287" mass="32277">MTEDAEDELVRKALKNIKIPPAPHVLDKLHKELQKDEPELETVAKILAQDIGLSALVLRSVNSPYFGLRTKAVSIQHATSLFGLRNIVNIVAGLALRRVFEETEGATPPNFWDSPLNVAMAAAAIARAVFYSRPDEAYMLGLFHNAGHPLLTQHFAGYAEFMSQHINAADQSICAAEDRQYQVEHAVLGYYLARAWGLDKRIANVIRDHHQVKERFAARDRGDPSELSLLAILKMAEHIDKLFWGYQPDYEWQEIQDLILNFVGLSEQDFAELHQDIADNVLGGLTR</sequence>
<dbReference type="InterPro" id="IPR013976">
    <property type="entry name" value="HDOD"/>
</dbReference>
<dbReference type="Pfam" id="PF08668">
    <property type="entry name" value="HDOD"/>
    <property type="match status" value="1"/>
</dbReference>